<comment type="caution">
    <text evidence="1">The sequence shown here is derived from an EMBL/GenBank/DDBJ whole genome shotgun (WGS) entry which is preliminary data.</text>
</comment>
<evidence type="ECO:0008006" key="3">
    <source>
        <dbReference type="Google" id="ProtNLM"/>
    </source>
</evidence>
<dbReference type="RefSeq" id="WP_263003374.1">
    <property type="nucleotide sequence ID" value="NZ_JAOTEM010000002.1"/>
</dbReference>
<protein>
    <recommendedName>
        <fullName evidence="3">Trimeric autotransporter adhesin YadA-like head domain-containing protein</fullName>
    </recommendedName>
</protein>
<keyword evidence="2" id="KW-1185">Reference proteome</keyword>
<gene>
    <name evidence="1" type="ORF">NZ698_12120</name>
</gene>
<proteinExistence type="predicted"/>
<evidence type="ECO:0000313" key="1">
    <source>
        <dbReference type="EMBL" id="MCU7617946.1"/>
    </source>
</evidence>
<organism evidence="1 2">
    <name type="scientific">Chryseobacterium edaphi</name>
    <dbReference type="NCBI Taxonomy" id="2976532"/>
    <lineage>
        <taxon>Bacteria</taxon>
        <taxon>Pseudomonadati</taxon>
        <taxon>Bacteroidota</taxon>
        <taxon>Flavobacteriia</taxon>
        <taxon>Flavobacteriales</taxon>
        <taxon>Weeksellaceae</taxon>
        <taxon>Chryseobacterium group</taxon>
        <taxon>Chryseobacterium</taxon>
    </lineage>
</organism>
<reference evidence="2" key="1">
    <citation type="submission" date="2023-07" db="EMBL/GenBank/DDBJ databases">
        <title>Chryseobacterium sp. strain PBS4-4 Genome sequencing and assembly.</title>
        <authorList>
            <person name="Jung Y."/>
        </authorList>
    </citation>
    <scope>NUCLEOTIDE SEQUENCE [LARGE SCALE GENOMIC DNA]</scope>
    <source>
        <strain evidence="2">PBS4-4</strain>
    </source>
</reference>
<name>A0ABT2W6V2_9FLAO</name>
<accession>A0ABT2W6V2</accession>
<dbReference type="EMBL" id="JAOTEM010000002">
    <property type="protein sequence ID" value="MCU7617946.1"/>
    <property type="molecule type" value="Genomic_DNA"/>
</dbReference>
<dbReference type="Proteomes" id="UP001208649">
    <property type="component" value="Unassembled WGS sequence"/>
</dbReference>
<sequence length="820" mass="84307">MKILTREQHPIILSTPTQVKVRFGDLSTGAATDNILTVNSNGVLTKSTLAASGLANNWGLTGNAGTTPGTNFVGTTDNAGLIFKVNNLQSGYIDPAKNNTSLGYTASAAMTTGYQNTSLGYEALNLNADGSLNTAIGYQALKVNLVGRGNTAIGNNALTLNTAFNNTAVGSGSLTGNTSGADNTAMGLGSLTHNSKGSYNTAIGYQSTISNTTGNFNTALGLQALYYNTTGSDNVALGRSAASALTAGDKNIAIGSQVQLASNTGSNQMNIGNTIFGAGMTGTLAAPAGNIGINTSAPTNSLHVKATTNPVRFEGLAAGSATDNIVTVDANGVLTRTAANLNGLDITNDAWVNNDANNSVDLIYTALKDNISYTDKGFKQFDKTGTTVQDFDAATGAISSLDYKTGKNSYNTHFTRSNNIATVDSAYPAYTASDQRLVLDATETRAGQTFGAMEAFASTETTNSIAIGQLRGGTFNAYHLGSGLATQVYGGRGSAYIQGSAKSTTTLGLQGAVHAQTSSSLANLFAISGSLNVYATQTGTITNAASIRAGSTLQSSSASITNLFGTNITNSILPTYSGTITNYYDFYATDINPTNPITNKYGLYLLGATKKNYLEGFLGVGTSSPSNPVGIMHDRPGDNSGQIIVGKQNQSGAITFRRANDGNGVSHVGYKSATESNEFQLTSAGGSGFFTFNTGEGSVEEKMRIKSLGNVGIGSSTPNSTLQIAGSVSANIRSLPAGQTLSATDYTVLAQGDALLPAADSNNIGRIYNIINDTAGNITITGNFRQNGSNFTSYGLNASAGGRSFVVQSTGAAWVIISVQ</sequence>
<evidence type="ECO:0000313" key="2">
    <source>
        <dbReference type="Proteomes" id="UP001208649"/>
    </source>
</evidence>